<dbReference type="EMBL" id="VXIT01000020">
    <property type="protein sequence ID" value="KAA6407097.1"/>
    <property type="molecule type" value="Genomic_DNA"/>
</dbReference>
<dbReference type="AlphaFoldDB" id="A0A5M8PCR0"/>
<evidence type="ECO:0000256" key="1">
    <source>
        <dbReference type="SAM" id="MobiDB-lite"/>
    </source>
</evidence>
<evidence type="ECO:0000313" key="2">
    <source>
        <dbReference type="EMBL" id="KAA6407097.1"/>
    </source>
</evidence>
<feature type="compositionally biased region" description="Basic and acidic residues" evidence="1">
    <location>
        <begin position="49"/>
        <end position="58"/>
    </location>
</feature>
<sequence>MVWLEEAETWLMMDYAPTEPYYILPFRSRQIQSPHPTYVPPGSRSPIPDFRRSRSVPDQERLSPAFAEAMQTVPFEDFESEVDVEPPDSPPPLYQMARDSEYEVTWRESFHSAISGVSPMTLEPSGYVVNPT</sequence>
<organism evidence="2 3">
    <name type="scientific">Lasallia pustulata</name>
    <dbReference type="NCBI Taxonomy" id="136370"/>
    <lineage>
        <taxon>Eukaryota</taxon>
        <taxon>Fungi</taxon>
        <taxon>Dikarya</taxon>
        <taxon>Ascomycota</taxon>
        <taxon>Pezizomycotina</taxon>
        <taxon>Lecanoromycetes</taxon>
        <taxon>OSLEUM clade</taxon>
        <taxon>Umbilicariomycetidae</taxon>
        <taxon>Umbilicariales</taxon>
        <taxon>Umbilicariaceae</taxon>
        <taxon>Lasallia</taxon>
    </lineage>
</organism>
<feature type="region of interest" description="Disordered" evidence="1">
    <location>
        <begin position="34"/>
        <end position="58"/>
    </location>
</feature>
<reference evidence="2 3" key="1">
    <citation type="submission" date="2019-09" db="EMBL/GenBank/DDBJ databases">
        <title>The hologenome of the rock-dwelling lichen Lasallia pustulata.</title>
        <authorList>
            <person name="Greshake Tzovaras B."/>
            <person name="Segers F."/>
            <person name="Bicker A."/>
            <person name="Dal Grande F."/>
            <person name="Otte J."/>
            <person name="Hankeln T."/>
            <person name="Schmitt I."/>
            <person name="Ebersberger I."/>
        </authorList>
    </citation>
    <scope>NUCLEOTIDE SEQUENCE [LARGE SCALE GENOMIC DNA]</scope>
    <source>
        <strain evidence="2">A1-1</strain>
    </source>
</reference>
<proteinExistence type="predicted"/>
<comment type="caution">
    <text evidence="2">The sequence shown here is derived from an EMBL/GenBank/DDBJ whole genome shotgun (WGS) entry which is preliminary data.</text>
</comment>
<gene>
    <name evidence="2" type="ORF">FRX48_09163</name>
</gene>
<protein>
    <submittedName>
        <fullName evidence="2">Uncharacterized protein</fullName>
    </submittedName>
</protein>
<name>A0A5M8PCR0_9LECA</name>
<dbReference type="OrthoDB" id="5429185at2759"/>
<accession>A0A5M8PCR0</accession>
<evidence type="ECO:0000313" key="3">
    <source>
        <dbReference type="Proteomes" id="UP000324767"/>
    </source>
</evidence>
<dbReference type="Proteomes" id="UP000324767">
    <property type="component" value="Unassembled WGS sequence"/>
</dbReference>